<feature type="repeat" description="Filamin" evidence="4">
    <location>
        <begin position="686"/>
        <end position="782"/>
    </location>
</feature>
<evidence type="ECO:0000313" key="9">
    <source>
        <dbReference type="Proteomes" id="UP000663829"/>
    </source>
</evidence>
<dbReference type="PANTHER" id="PTHR38537">
    <property type="entry name" value="JITTERBUG, ISOFORM N"/>
    <property type="match status" value="1"/>
</dbReference>
<dbReference type="InterPro" id="IPR014756">
    <property type="entry name" value="Ig_E-set"/>
</dbReference>
<dbReference type="Pfam" id="PF00307">
    <property type="entry name" value="CH"/>
    <property type="match status" value="2"/>
</dbReference>
<evidence type="ECO:0000256" key="1">
    <source>
        <dbReference type="ARBA" id="ARBA00009238"/>
    </source>
</evidence>
<feature type="domain" description="Calponin-homology (CH)" evidence="6">
    <location>
        <begin position="186"/>
        <end position="290"/>
    </location>
</feature>
<feature type="repeat" description="Filamin" evidence="4">
    <location>
        <begin position="973"/>
        <end position="1065"/>
    </location>
</feature>
<feature type="repeat" description="Filamin" evidence="4">
    <location>
        <begin position="297"/>
        <end position="395"/>
    </location>
</feature>
<comment type="similarity">
    <text evidence="1">Belongs to the filamin family.</text>
</comment>
<feature type="repeat" description="Filamin" evidence="4">
    <location>
        <begin position="1355"/>
        <end position="1435"/>
    </location>
</feature>
<dbReference type="InterPro" id="IPR001589">
    <property type="entry name" value="Actinin_actin-bd_CS"/>
</dbReference>
<proteinExistence type="inferred from homology"/>
<evidence type="ECO:0000313" key="8">
    <source>
        <dbReference type="EMBL" id="CAF3516219.1"/>
    </source>
</evidence>
<dbReference type="InterPro" id="IPR013783">
    <property type="entry name" value="Ig-like_fold"/>
</dbReference>
<dbReference type="FunFam" id="2.60.40.10:FF:000140">
    <property type="entry name" value="FiLamiN (Actin binding protein) homolog"/>
    <property type="match status" value="4"/>
</dbReference>
<name>A0A813NHB7_9BILA</name>
<feature type="repeat" description="Filamin" evidence="4">
    <location>
        <begin position="1436"/>
        <end position="1531"/>
    </location>
</feature>
<evidence type="ECO:0000259" key="6">
    <source>
        <dbReference type="PROSITE" id="PS50021"/>
    </source>
</evidence>
<feature type="repeat" description="Filamin" evidence="4">
    <location>
        <begin position="592"/>
        <end position="683"/>
    </location>
</feature>
<feature type="repeat" description="Filamin" evidence="4">
    <location>
        <begin position="1149"/>
        <end position="1249"/>
    </location>
</feature>
<dbReference type="EMBL" id="CAJOBC010000008">
    <property type="protein sequence ID" value="CAF3516219.1"/>
    <property type="molecule type" value="Genomic_DNA"/>
</dbReference>
<organism evidence="7 9">
    <name type="scientific">Didymodactylos carnosus</name>
    <dbReference type="NCBI Taxonomy" id="1234261"/>
    <lineage>
        <taxon>Eukaryota</taxon>
        <taxon>Metazoa</taxon>
        <taxon>Spiralia</taxon>
        <taxon>Gnathifera</taxon>
        <taxon>Rotifera</taxon>
        <taxon>Eurotatoria</taxon>
        <taxon>Bdelloidea</taxon>
        <taxon>Philodinida</taxon>
        <taxon>Philodinidae</taxon>
        <taxon>Didymodactylos</taxon>
    </lineage>
</organism>
<dbReference type="InterPro" id="IPR044801">
    <property type="entry name" value="Filamin"/>
</dbReference>
<evidence type="ECO:0000256" key="4">
    <source>
        <dbReference type="PROSITE-ProRule" id="PRU00087"/>
    </source>
</evidence>
<dbReference type="SMART" id="SM00557">
    <property type="entry name" value="IG_FLMN"/>
    <property type="match status" value="17"/>
</dbReference>
<evidence type="ECO:0000313" key="7">
    <source>
        <dbReference type="EMBL" id="CAF0738163.1"/>
    </source>
</evidence>
<feature type="repeat" description="Filamin" evidence="4">
    <location>
        <begin position="1870"/>
        <end position="1962"/>
    </location>
</feature>
<dbReference type="PROSITE" id="PS00019">
    <property type="entry name" value="ACTININ_1"/>
    <property type="match status" value="1"/>
</dbReference>
<dbReference type="InterPro" id="IPR017868">
    <property type="entry name" value="Filamin/ABP280_repeat-like"/>
</dbReference>
<dbReference type="SUPFAM" id="SSF47576">
    <property type="entry name" value="Calponin-homology domain, CH-domain"/>
    <property type="match status" value="1"/>
</dbReference>
<dbReference type="Proteomes" id="UP000663829">
    <property type="component" value="Unassembled WGS sequence"/>
</dbReference>
<keyword evidence="2" id="KW-0677">Repeat</keyword>
<dbReference type="Gene3D" id="1.10.418.10">
    <property type="entry name" value="Calponin-like domain"/>
    <property type="match status" value="2"/>
</dbReference>
<gene>
    <name evidence="7" type="ORF">GPM918_LOCUS102</name>
    <name evidence="8" type="ORF">SRO942_LOCUS103</name>
</gene>
<evidence type="ECO:0000256" key="2">
    <source>
        <dbReference type="ARBA" id="ARBA00022737"/>
    </source>
</evidence>
<feature type="repeat" description="Filamin" evidence="4">
    <location>
        <begin position="1723"/>
        <end position="1867"/>
    </location>
</feature>
<protein>
    <recommendedName>
        <fullName evidence="6">Calponin-homology (CH) domain-containing protein</fullName>
    </recommendedName>
</protein>
<dbReference type="Proteomes" id="UP000681722">
    <property type="component" value="Unassembled WGS sequence"/>
</dbReference>
<dbReference type="InterPro" id="IPR036872">
    <property type="entry name" value="CH_dom_sf"/>
</dbReference>
<feature type="repeat" description="Filamin" evidence="4">
    <location>
        <begin position="1250"/>
        <end position="1342"/>
    </location>
</feature>
<reference evidence="7" key="1">
    <citation type="submission" date="2021-02" db="EMBL/GenBank/DDBJ databases">
        <authorList>
            <person name="Nowell W R."/>
        </authorList>
    </citation>
    <scope>NUCLEOTIDE SEQUENCE</scope>
</reference>
<dbReference type="OrthoDB" id="5334309at2759"/>
<dbReference type="GO" id="GO:0051015">
    <property type="term" value="F:actin filament binding"/>
    <property type="evidence" value="ECO:0007669"/>
    <property type="project" value="InterPro"/>
</dbReference>
<dbReference type="CDD" id="cd21311">
    <property type="entry name" value="CH_dFLNA-like_rpt1"/>
    <property type="match status" value="1"/>
</dbReference>
<feature type="compositionally biased region" description="Basic and acidic residues" evidence="5">
    <location>
        <begin position="1102"/>
        <end position="1118"/>
    </location>
</feature>
<feature type="repeat" description="Filamin" evidence="4">
    <location>
        <begin position="397"/>
        <end position="495"/>
    </location>
</feature>
<feature type="repeat" description="Filamin" evidence="4">
    <location>
        <begin position="1532"/>
        <end position="1627"/>
    </location>
</feature>
<keyword evidence="3" id="KW-0009">Actin-binding</keyword>
<feature type="repeat" description="Filamin" evidence="4">
    <location>
        <begin position="879"/>
        <end position="957"/>
    </location>
</feature>
<dbReference type="SUPFAM" id="SSF81296">
    <property type="entry name" value="E set domains"/>
    <property type="match status" value="17"/>
</dbReference>
<dbReference type="InterPro" id="IPR001715">
    <property type="entry name" value="CH_dom"/>
</dbReference>
<feature type="repeat" description="Filamin" evidence="4">
    <location>
        <begin position="496"/>
        <end position="592"/>
    </location>
</feature>
<accession>A0A813NHB7</accession>
<dbReference type="InterPro" id="IPR001298">
    <property type="entry name" value="Filamin/ABP280_rpt"/>
</dbReference>
<feature type="domain" description="Calponin-homology (CH)" evidence="6">
    <location>
        <begin position="60"/>
        <end position="166"/>
    </location>
</feature>
<dbReference type="Gene3D" id="2.60.40.10">
    <property type="entry name" value="Immunoglobulins"/>
    <property type="match status" value="17"/>
</dbReference>
<feature type="repeat" description="Filamin" evidence="4">
    <location>
        <begin position="1651"/>
        <end position="1723"/>
    </location>
</feature>
<feature type="region of interest" description="Disordered" evidence="5">
    <location>
        <begin position="1085"/>
        <end position="1120"/>
    </location>
</feature>
<dbReference type="FunFam" id="2.60.40.10:FF:000001">
    <property type="entry name" value="Filamin-C isoform b"/>
    <property type="match status" value="5"/>
</dbReference>
<dbReference type="Pfam" id="PF00630">
    <property type="entry name" value="Filamin"/>
    <property type="match status" value="16"/>
</dbReference>
<keyword evidence="9" id="KW-1185">Reference proteome</keyword>
<comment type="caution">
    <text evidence="7">The sequence shown here is derived from an EMBL/GenBank/DDBJ whole genome shotgun (WGS) entry which is preliminary data.</text>
</comment>
<dbReference type="PROSITE" id="PS50194">
    <property type="entry name" value="FILAMIN_REPEAT"/>
    <property type="match status" value="16"/>
</dbReference>
<sequence length="2003" mass="218539">MYNQPNGYSTGFGGGGVLPENQVIYQNEQGELLEDEFGRTEEEFDEDMQRELADDAPWKKIQQNTFTRWANEHLKLVNRHIDDLQTDFSDGLNLIALIEVLSQKKLPKHNRRPNFRSQKLENVSVVLDFLENTERIRLVNIDATHIVDGKLKLILGLIWTLILHYSISLPMWEFEVPDGQNQGRDATPKQKLMSWIQGKLPPELPITNFTSDWNDGRAIGALVDACAPGLYPDWADRDPRNALSNAKEAMDLAEQFLGIPQLIQPHEMIDPKVDEQSMMTYLSQYPNAKLKPGSPVKPKTNSARVRCYGKGIEPTGNHVDAPAKFHVETFAAGKGNVEVIVINPKGQKERCDVEFRNDKNQTYDCTYYPTMEGQYKVIVKFAGQEVPRSPFSPYIEGKSGDASQCRAHGPGLEPSGVMVDKPTWFEVDATNAGNGLVEVILIDPRGRQDAVPVSVKPLGNGRFRCEYVAREPGLHSVNVFFAGKPIPQSPYGVNVSPSSDAKKCRAYGRGIQPKGVRTGDVAEFRVVTKDAGEGAMKATVTGPDNNELPCRVTKANNTTYECGYVPNRVGPHTVNITYGGAHIPKSPFPVYVAPYKESRIRAYGPGLEGGVVGFPADFMVETNGETGSLGFSIEGPSQARIECHDNGDGSAKVRYWPTIPGEYAVHILCNDEDIPNSPFMAWIEPPGNFDPTKVRAFGPGIEPTGQIIGKPTDFTVDTNSAGEAPLRVQVIDQEYQPVDVQIRNNGNGTYACKYTPTQPIRHVVMVDYGGVAIPNSPYKVWPTEPSNPSKVRVYGPGVERGVKMNNPTHFTVDCKQAGPGDISIALTDTRNQDVPFSIDDNQDGTFTIAYTPKLPGIHCISVLFGDSEIPISPIKVNVEPSIDVSKIRVEGVDTMPIVGQPAQITLNTQAAGPLPPNAVRGRITNPSGNFQDAIITPAHNGYNLRFNVPEPGQYIVEPEVCSLPLSPVILTAVEPLDPSKVRAFGPGLSQGTVNKPADFIVDTRNAGNGQLGVTVEGPSESKIDYEDNNDGSCRVTYHPTVAGNYNINILYERKHIPGSPFHAVVRPDLDTRGIFCYGPGLDKKVDDNTDGRRSRNSSTTDYDYRRSSSHTDERKSAISKEISSGGSALSALIGHTPLDPLALSKSSISVTDTHERTTSTSKAVKTSKGVFLESPTEFTVDARAVTGSGTGKVECLLTSPSGRLVRCPVKNIGDGTYLVQYAPYEIGMHQLDVTYENIPVPGSPFRVNAVPGCDPLRVRAYGPGLESAMTNEPTTFTIETKGAGQGSLGLAIEGPSEAKMICRDNQDGTCVMEYLPTKSGQYDISIKFAEQHVPGSPFHVNVHDRLDSNKVNVKMSQTMRANVQQEILIDGQAAGPGIPSVDITDIHDRRKPANIRSRGEGIYVAEFTPTSEGLHRVDIAWSDHPIAKSPFNVQVFPHFEPHKVIVDGPGIRSGVPASLPTNFRVDTRDAGFEHLDILIKNPEGLIVPNKIIDNKDGTYNVHYRPEDVGRYTVNVNYGGIPVNNSPFIVKVDPIGDPSKCHVSGPGISPHVQVGEEYTITVDTHEAGPGAVTCRIRSTHGNDLDIDIVDNQDGTFNIFYTPHNPGNYTIKIKFGGQDIPGGDLMVTAGDDKYYRDHIQETHTSKHVASQYRPVDFRLPVGGGHMSDITALVRTPTGKIHTPLIEDNLDGTVSIKYQPSEIGLHELDVFYQGQPIAGSPFKFHVDQVQTGYVTAYGPGLSHGVCNEPCHFRIVTKDAGSGGLAVAVEGPSKAEIQCKDNKDGTCDVTYWPVFMVGSQSEFSLRVTETDINELHATIRSPSGIEEPCLLKKLTNGSLGISFIPKEMGDHLVNVYRDGRHIKNSPFRIHVGSSEIGDASKVRVFGRGLQEGYANQTNDFTVITRDAGYGGLSLSIEGPSKADIECHDNEDGSCLVTYKPTEPGIYIINIKFADKHVTGSPFTVKVGGQGSGRLKESIMRDRKAAEITHIGSQCELSLKIPECLNCV</sequence>
<evidence type="ECO:0000256" key="5">
    <source>
        <dbReference type="SAM" id="MobiDB-lite"/>
    </source>
</evidence>
<dbReference type="SMART" id="SM00033">
    <property type="entry name" value="CH"/>
    <property type="match status" value="2"/>
</dbReference>
<feature type="repeat" description="Filamin" evidence="4">
    <location>
        <begin position="783"/>
        <end position="878"/>
    </location>
</feature>
<evidence type="ECO:0000256" key="3">
    <source>
        <dbReference type="ARBA" id="ARBA00023203"/>
    </source>
</evidence>
<dbReference type="PANTHER" id="PTHR38537:SF8">
    <property type="entry name" value="FILAMIN-A"/>
    <property type="match status" value="1"/>
</dbReference>
<dbReference type="FunFam" id="1.10.418.10:FF:000006">
    <property type="entry name" value="Filamin-B isoform A"/>
    <property type="match status" value="1"/>
</dbReference>
<dbReference type="GO" id="GO:0030036">
    <property type="term" value="P:actin cytoskeleton organization"/>
    <property type="evidence" value="ECO:0007669"/>
    <property type="project" value="InterPro"/>
</dbReference>
<dbReference type="EMBL" id="CAJNOQ010000008">
    <property type="protein sequence ID" value="CAF0738163.1"/>
    <property type="molecule type" value="Genomic_DNA"/>
</dbReference>
<dbReference type="PROSITE" id="PS50021">
    <property type="entry name" value="CH"/>
    <property type="match status" value="2"/>
</dbReference>